<comment type="caution">
    <text evidence="2">The sequence shown here is derived from an EMBL/GenBank/DDBJ whole genome shotgun (WGS) entry which is preliminary data.</text>
</comment>
<evidence type="ECO:0000256" key="1">
    <source>
        <dbReference type="SAM" id="MobiDB-lite"/>
    </source>
</evidence>
<feature type="region of interest" description="Disordered" evidence="1">
    <location>
        <begin position="53"/>
        <end position="98"/>
    </location>
</feature>
<name>A0A9P6MRN0_9FUNG</name>
<feature type="region of interest" description="Disordered" evidence="1">
    <location>
        <begin position="119"/>
        <end position="149"/>
    </location>
</feature>
<feature type="compositionally biased region" description="Acidic residues" evidence="1">
    <location>
        <begin position="119"/>
        <end position="129"/>
    </location>
</feature>
<protein>
    <submittedName>
        <fullName evidence="2">Uncharacterized protein</fullName>
    </submittedName>
</protein>
<evidence type="ECO:0000313" key="3">
    <source>
        <dbReference type="Proteomes" id="UP000703661"/>
    </source>
</evidence>
<keyword evidence="3" id="KW-1185">Reference proteome</keyword>
<dbReference type="EMBL" id="JAAAID010001178">
    <property type="protein sequence ID" value="KAG0011267.1"/>
    <property type="molecule type" value="Genomic_DNA"/>
</dbReference>
<gene>
    <name evidence="2" type="ORF">BGZ80_000807</name>
</gene>
<dbReference type="Proteomes" id="UP000703661">
    <property type="component" value="Unassembled WGS sequence"/>
</dbReference>
<evidence type="ECO:0000313" key="2">
    <source>
        <dbReference type="EMBL" id="KAG0011267.1"/>
    </source>
</evidence>
<reference evidence="2" key="1">
    <citation type="journal article" date="2020" name="Fungal Divers.">
        <title>Resolving the Mortierellaceae phylogeny through synthesis of multi-gene phylogenetics and phylogenomics.</title>
        <authorList>
            <person name="Vandepol N."/>
            <person name="Liber J."/>
            <person name="Desiro A."/>
            <person name="Na H."/>
            <person name="Kennedy M."/>
            <person name="Barry K."/>
            <person name="Grigoriev I.V."/>
            <person name="Miller A.N."/>
            <person name="O'Donnell K."/>
            <person name="Stajich J.E."/>
            <person name="Bonito G."/>
        </authorList>
    </citation>
    <scope>NUCLEOTIDE SEQUENCE</scope>
    <source>
        <strain evidence="2">NRRL 2769</strain>
    </source>
</reference>
<accession>A0A9P6MRN0</accession>
<sequence>MRNVGLSLLDIFHDIINCWFRVWKLGGVLLRHYKYPSIRNDFQAMFKEIQPHCDSPRTKSHGLGPSIEGGRDERDENDGHDDGLLGNAEENNWLGMEKPSLEVEAEEVRDFDDERIIEISESDPLELDEGSLPVMDVTPTRGKQAEPQEDYRIEVDWKQ</sequence>
<organism evidence="2 3">
    <name type="scientific">Entomortierella chlamydospora</name>
    <dbReference type="NCBI Taxonomy" id="101097"/>
    <lineage>
        <taxon>Eukaryota</taxon>
        <taxon>Fungi</taxon>
        <taxon>Fungi incertae sedis</taxon>
        <taxon>Mucoromycota</taxon>
        <taxon>Mortierellomycotina</taxon>
        <taxon>Mortierellomycetes</taxon>
        <taxon>Mortierellales</taxon>
        <taxon>Mortierellaceae</taxon>
        <taxon>Entomortierella</taxon>
    </lineage>
</organism>
<proteinExistence type="predicted"/>
<dbReference type="AlphaFoldDB" id="A0A9P6MRN0"/>